<dbReference type="Proteomes" id="UP000192582">
    <property type="component" value="Unassembled WGS sequence"/>
</dbReference>
<evidence type="ECO:0000313" key="2">
    <source>
        <dbReference type="Proteomes" id="UP000192582"/>
    </source>
</evidence>
<protein>
    <submittedName>
        <fullName evidence="1">Uncharacterized protein</fullName>
    </submittedName>
</protein>
<gene>
    <name evidence="1" type="ORF">SAMN00790413_00439</name>
</gene>
<organism evidence="1 2">
    <name type="scientific">Deinococcus hopiensis KR-140</name>
    <dbReference type="NCBI Taxonomy" id="695939"/>
    <lineage>
        <taxon>Bacteria</taxon>
        <taxon>Thermotogati</taxon>
        <taxon>Deinococcota</taxon>
        <taxon>Deinococci</taxon>
        <taxon>Deinococcales</taxon>
        <taxon>Deinococcaceae</taxon>
        <taxon>Deinococcus</taxon>
    </lineage>
</organism>
<reference evidence="1 2" key="1">
    <citation type="submission" date="2017-04" db="EMBL/GenBank/DDBJ databases">
        <authorList>
            <person name="Afonso C.L."/>
            <person name="Miller P.J."/>
            <person name="Scott M.A."/>
            <person name="Spackman E."/>
            <person name="Goraichik I."/>
            <person name="Dimitrov K.M."/>
            <person name="Suarez D.L."/>
            <person name="Swayne D.E."/>
        </authorList>
    </citation>
    <scope>NUCLEOTIDE SEQUENCE [LARGE SCALE GENOMIC DNA]</scope>
    <source>
        <strain evidence="1 2">KR-140</strain>
    </source>
</reference>
<evidence type="ECO:0000313" key="1">
    <source>
        <dbReference type="EMBL" id="SMB89472.1"/>
    </source>
</evidence>
<proteinExistence type="predicted"/>
<accession>A0A1W1V804</accession>
<dbReference type="EMBL" id="FWWU01000009">
    <property type="protein sequence ID" value="SMB89472.1"/>
    <property type="molecule type" value="Genomic_DNA"/>
</dbReference>
<dbReference type="AlphaFoldDB" id="A0A1W1V804"/>
<name>A0A1W1V804_9DEIO</name>
<sequence>MISRWTCGQVLRENAGAKASTLRVNPCGRADLLKSARGNSTLLPLPMAKIELRSQQKTKAGSPRLGGGFLLVLLNPTALTAPG</sequence>
<keyword evidence="2" id="KW-1185">Reference proteome</keyword>